<comment type="caution">
    <text evidence="1">The sequence shown here is derived from an EMBL/GenBank/DDBJ whole genome shotgun (WGS) entry which is preliminary data.</text>
</comment>
<dbReference type="RefSeq" id="WP_270045966.1">
    <property type="nucleotide sequence ID" value="NZ_JAPDOD010000073.1"/>
</dbReference>
<dbReference type="InterPro" id="IPR039556">
    <property type="entry name" value="ICL/PEPM"/>
</dbReference>
<organism evidence="1 2">
    <name type="scientific">Solirubrobacter ginsenosidimutans</name>
    <dbReference type="NCBI Taxonomy" id="490573"/>
    <lineage>
        <taxon>Bacteria</taxon>
        <taxon>Bacillati</taxon>
        <taxon>Actinomycetota</taxon>
        <taxon>Thermoleophilia</taxon>
        <taxon>Solirubrobacterales</taxon>
        <taxon>Solirubrobacteraceae</taxon>
        <taxon>Solirubrobacter</taxon>
    </lineage>
</organism>
<dbReference type="PANTHER" id="PTHR42905">
    <property type="entry name" value="PHOSPHOENOLPYRUVATE CARBOXYLASE"/>
    <property type="match status" value="1"/>
</dbReference>
<dbReference type="CDD" id="cd00377">
    <property type="entry name" value="ICL_PEPM"/>
    <property type="match status" value="1"/>
</dbReference>
<evidence type="ECO:0000313" key="2">
    <source>
        <dbReference type="Proteomes" id="UP001149140"/>
    </source>
</evidence>
<reference evidence="1" key="1">
    <citation type="submission" date="2022-10" db="EMBL/GenBank/DDBJ databases">
        <title>The WGS of Solirubrobacter ginsenosidimutans DSM 21036.</title>
        <authorList>
            <person name="Jiang Z."/>
        </authorList>
    </citation>
    <scope>NUCLEOTIDE SEQUENCE</scope>
    <source>
        <strain evidence="1">DSM 21036</strain>
    </source>
</reference>
<evidence type="ECO:0000313" key="1">
    <source>
        <dbReference type="EMBL" id="MDA0166710.1"/>
    </source>
</evidence>
<dbReference type="PANTHER" id="PTHR42905:SF16">
    <property type="entry name" value="CARBOXYPHOSPHONOENOLPYRUVATE PHOSPHONOMUTASE-LIKE PROTEIN (AFU_ORTHOLOGUE AFUA_5G07230)"/>
    <property type="match status" value="1"/>
</dbReference>
<dbReference type="Proteomes" id="UP001149140">
    <property type="component" value="Unassembled WGS sequence"/>
</dbReference>
<accession>A0A9X3S4H6</accession>
<dbReference type="InterPro" id="IPR015813">
    <property type="entry name" value="Pyrv/PenolPyrv_kinase-like_dom"/>
</dbReference>
<sequence length="247" mass="25512">MISAFRALHRPGDPLVLPNAWDHASAAALAEAGFPAIGTTSLGVAAALGLHDGAAETAQATIDLAHRLTHLPVPITMDIENGFSTDPAEVAAYLDRLGPVAGVNLEDQLADPHHFAQVLVAVTAHDVFINARIDTYWLGDGGVDATLERAKAYVAAGADGIFVPGVKEPQEIARLAEALDVPLNVLFLPGTLTVPQLAELGVARISTGSLLYRVAHGAAIDAALGVRDGGRSFAAPPYAAVDALSRS</sequence>
<proteinExistence type="predicted"/>
<dbReference type="GO" id="GO:0016829">
    <property type="term" value="F:lyase activity"/>
    <property type="evidence" value="ECO:0007669"/>
    <property type="project" value="UniProtKB-KW"/>
</dbReference>
<dbReference type="SUPFAM" id="SSF51621">
    <property type="entry name" value="Phosphoenolpyruvate/pyruvate domain"/>
    <property type="match status" value="1"/>
</dbReference>
<dbReference type="InterPro" id="IPR040442">
    <property type="entry name" value="Pyrv_kinase-like_dom_sf"/>
</dbReference>
<keyword evidence="1" id="KW-0456">Lyase</keyword>
<dbReference type="Gene3D" id="3.20.20.60">
    <property type="entry name" value="Phosphoenolpyruvate-binding domains"/>
    <property type="match status" value="1"/>
</dbReference>
<name>A0A9X3S4H6_9ACTN</name>
<gene>
    <name evidence="1" type="ORF">OM076_40990</name>
</gene>
<dbReference type="Pfam" id="PF13714">
    <property type="entry name" value="PEP_mutase"/>
    <property type="match status" value="1"/>
</dbReference>
<keyword evidence="2" id="KW-1185">Reference proteome</keyword>
<protein>
    <submittedName>
        <fullName evidence="1">Isocitrate lyase/phosphoenolpyruvate mutase family protein</fullName>
    </submittedName>
</protein>
<dbReference type="EMBL" id="JAPDOD010000073">
    <property type="protein sequence ID" value="MDA0166710.1"/>
    <property type="molecule type" value="Genomic_DNA"/>
</dbReference>
<dbReference type="AlphaFoldDB" id="A0A9X3S4H6"/>